<gene>
    <name evidence="2" type="ORF">QQS35_11655</name>
</gene>
<dbReference type="RefSeq" id="WP_285932312.1">
    <property type="nucleotide sequence ID" value="NZ_JASTZU010000037.1"/>
</dbReference>
<feature type="transmembrane region" description="Helical" evidence="1">
    <location>
        <begin position="12"/>
        <end position="32"/>
    </location>
</feature>
<keyword evidence="1" id="KW-0812">Transmembrane</keyword>
<proteinExistence type="predicted"/>
<comment type="caution">
    <text evidence="2">The sequence shown here is derived from an EMBL/GenBank/DDBJ whole genome shotgun (WGS) entry which is preliminary data.</text>
</comment>
<feature type="transmembrane region" description="Helical" evidence="1">
    <location>
        <begin position="44"/>
        <end position="66"/>
    </location>
</feature>
<dbReference type="Proteomes" id="UP001235343">
    <property type="component" value="Unassembled WGS sequence"/>
</dbReference>
<protein>
    <submittedName>
        <fullName evidence="2">Uncharacterized protein</fullName>
    </submittedName>
</protein>
<evidence type="ECO:0000256" key="1">
    <source>
        <dbReference type="SAM" id="Phobius"/>
    </source>
</evidence>
<keyword evidence="3" id="KW-1185">Reference proteome</keyword>
<feature type="transmembrane region" description="Helical" evidence="1">
    <location>
        <begin position="78"/>
        <end position="97"/>
    </location>
</feature>
<organism evidence="2 3">
    <name type="scientific">Aquibacillus rhizosphaerae</name>
    <dbReference type="NCBI Taxonomy" id="3051431"/>
    <lineage>
        <taxon>Bacteria</taxon>
        <taxon>Bacillati</taxon>
        <taxon>Bacillota</taxon>
        <taxon>Bacilli</taxon>
        <taxon>Bacillales</taxon>
        <taxon>Bacillaceae</taxon>
        <taxon>Aquibacillus</taxon>
    </lineage>
</organism>
<keyword evidence="1" id="KW-1133">Transmembrane helix</keyword>
<accession>A0ABT7L5F9</accession>
<evidence type="ECO:0000313" key="3">
    <source>
        <dbReference type="Proteomes" id="UP001235343"/>
    </source>
</evidence>
<feature type="transmembrane region" description="Helical" evidence="1">
    <location>
        <begin position="103"/>
        <end position="123"/>
    </location>
</feature>
<evidence type="ECO:0000313" key="2">
    <source>
        <dbReference type="EMBL" id="MDL4841107.1"/>
    </source>
</evidence>
<name>A0ABT7L5F9_9BACI</name>
<reference evidence="2 3" key="1">
    <citation type="submission" date="2023-06" db="EMBL/GenBank/DDBJ databases">
        <title>Aquibacillus rhizosphaerae LR5S19.</title>
        <authorList>
            <person name="Sun J.-Q."/>
        </authorList>
    </citation>
    <scope>NUCLEOTIDE SEQUENCE [LARGE SCALE GENOMIC DNA]</scope>
    <source>
        <strain evidence="2 3">LR5S19</strain>
    </source>
</reference>
<dbReference type="EMBL" id="JASTZU010000037">
    <property type="protein sequence ID" value="MDL4841107.1"/>
    <property type="molecule type" value="Genomic_DNA"/>
</dbReference>
<sequence length="257" mass="29682">MKLSISYIVTKFAAAGVTLSLFYVVNLVLSGWDLSSVNGMLSNPYIWLAFFGYAVVSSTFIDYLLKKSNGSRPWVRKPLYYTVASILIWLVLFLPSFTDFFNYLFLVLYASFFTVLCAWTYMLVYDFLQRRRLSLILLIVSLSFLLSIVIIQPSIQIGWRETVTDNSYHASFERFSGEEKEGMQLEGNQTYLISVNWNIQSGGYGWKVRDENGFANLEQTDVEYQTLLHTTYNGPYYFYINGNDAKGSVEVFWKEVK</sequence>
<feature type="transmembrane region" description="Helical" evidence="1">
    <location>
        <begin position="135"/>
        <end position="155"/>
    </location>
</feature>
<keyword evidence="1" id="KW-0472">Membrane</keyword>